<sequence length="178" mass="18628">MPDRRTQLLDAALTVVAAKGMKGLTHRAVDAAANLAEGTTSNYYRSRAALVAAVLDRLEQVDAALLQDQGPAGPPQNIEELASQLAALVIALAGQHAGLTRARLALSLDKPESVTAGHFRLVGGLEQALTALGIADAPARARDLADYGDGVMLHLLTVRRDEEPDPTAIASAVRRLLG</sequence>
<proteinExistence type="predicted"/>
<keyword evidence="1 2" id="KW-0238">DNA-binding</keyword>
<dbReference type="PROSITE" id="PS50977">
    <property type="entry name" value="HTH_TETR_2"/>
    <property type="match status" value="1"/>
</dbReference>
<dbReference type="EMBL" id="CAQI01000059">
    <property type="protein sequence ID" value="CCQ48437.1"/>
    <property type="molecule type" value="Genomic_DNA"/>
</dbReference>
<dbReference type="OrthoDB" id="7506349at2"/>
<feature type="DNA-binding region" description="H-T-H motif" evidence="2">
    <location>
        <begin position="25"/>
        <end position="44"/>
    </location>
</feature>
<gene>
    <name evidence="4" type="ORF">ARTSIC4J27_4441</name>
</gene>
<dbReference type="InterPro" id="IPR001647">
    <property type="entry name" value="HTH_TetR"/>
</dbReference>
<dbReference type="SUPFAM" id="SSF46689">
    <property type="entry name" value="Homeodomain-like"/>
    <property type="match status" value="1"/>
</dbReference>
<evidence type="ECO:0000259" key="3">
    <source>
        <dbReference type="PROSITE" id="PS50977"/>
    </source>
</evidence>
<name>A0A024H951_9MICC</name>
<dbReference type="STRING" id="861266.ARTSIC4J27_4441"/>
<dbReference type="Proteomes" id="UP000035722">
    <property type="component" value="Unassembled WGS sequence"/>
</dbReference>
<keyword evidence="5" id="KW-1185">Reference proteome</keyword>
<evidence type="ECO:0000256" key="1">
    <source>
        <dbReference type="ARBA" id="ARBA00023125"/>
    </source>
</evidence>
<dbReference type="AlphaFoldDB" id="A0A024H951"/>
<dbReference type="GO" id="GO:0003677">
    <property type="term" value="F:DNA binding"/>
    <property type="evidence" value="ECO:0007669"/>
    <property type="project" value="UniProtKB-UniRule"/>
</dbReference>
<accession>A0A024H951</accession>
<dbReference type="Gene3D" id="1.10.357.10">
    <property type="entry name" value="Tetracycline Repressor, domain 2"/>
    <property type="match status" value="1"/>
</dbReference>
<dbReference type="RefSeq" id="WP_050057211.1">
    <property type="nucleotide sequence ID" value="NZ_CAQI01000059.1"/>
</dbReference>
<reference evidence="5" key="1">
    <citation type="journal article" date="2014" name="Genome Announc.">
        <title>Genome Sequence of Arthrobacter siccitolerans 4J27, a Xeroprotectant-Producing Desiccation-Tolerant Microorganism.</title>
        <authorList>
            <person name="Manzanera M."/>
            <person name="Santa-Cruz-Calvo L."/>
            <person name="Vilchez J.I."/>
            <person name="Garcia-Fontana C."/>
            <person name="Silva-Castro G.A."/>
            <person name="Calvo C."/>
            <person name="Gonzalez-Lopez J."/>
        </authorList>
    </citation>
    <scope>NUCLEOTIDE SEQUENCE [LARGE SCALE GENOMIC DNA]</scope>
    <source>
        <strain evidence="5">4J27</strain>
    </source>
</reference>
<comment type="caution">
    <text evidence="4">The sequence shown here is derived from an EMBL/GenBank/DDBJ whole genome shotgun (WGS) entry which is preliminary data.</text>
</comment>
<evidence type="ECO:0000313" key="5">
    <source>
        <dbReference type="Proteomes" id="UP000035722"/>
    </source>
</evidence>
<dbReference type="InterPro" id="IPR009057">
    <property type="entry name" value="Homeodomain-like_sf"/>
</dbReference>
<organism evidence="4 5">
    <name type="scientific">Pseudarthrobacter siccitolerans</name>
    <dbReference type="NCBI Taxonomy" id="861266"/>
    <lineage>
        <taxon>Bacteria</taxon>
        <taxon>Bacillati</taxon>
        <taxon>Actinomycetota</taxon>
        <taxon>Actinomycetes</taxon>
        <taxon>Micrococcales</taxon>
        <taxon>Micrococcaceae</taxon>
        <taxon>Pseudarthrobacter</taxon>
    </lineage>
</organism>
<evidence type="ECO:0000313" key="4">
    <source>
        <dbReference type="EMBL" id="CCQ48437.1"/>
    </source>
</evidence>
<feature type="domain" description="HTH tetR-type" evidence="3">
    <location>
        <begin position="2"/>
        <end position="62"/>
    </location>
</feature>
<evidence type="ECO:0000256" key="2">
    <source>
        <dbReference type="PROSITE-ProRule" id="PRU00335"/>
    </source>
</evidence>
<dbReference type="Pfam" id="PF00440">
    <property type="entry name" value="TetR_N"/>
    <property type="match status" value="1"/>
</dbReference>
<protein>
    <submittedName>
        <fullName evidence="4">Bacterial regulatory s, tetR family protein</fullName>
    </submittedName>
</protein>